<evidence type="ECO:0000313" key="2">
    <source>
        <dbReference type="EMBL" id="KAL2559616.1"/>
    </source>
</evidence>
<proteinExistence type="predicted"/>
<evidence type="ECO:0000313" key="3">
    <source>
        <dbReference type="Proteomes" id="UP001604277"/>
    </source>
</evidence>
<comment type="caution">
    <text evidence="2">The sequence shown here is derived from an EMBL/GenBank/DDBJ whole genome shotgun (WGS) entry which is preliminary data.</text>
</comment>
<dbReference type="Proteomes" id="UP001604277">
    <property type="component" value="Unassembled WGS sequence"/>
</dbReference>
<dbReference type="AlphaFoldDB" id="A0ABD1XCB7"/>
<accession>A0ABD1XCB7</accession>
<keyword evidence="3" id="KW-1185">Reference proteome</keyword>
<dbReference type="EMBL" id="JBFOLJ010000001">
    <property type="protein sequence ID" value="KAL2559616.1"/>
    <property type="molecule type" value="Genomic_DNA"/>
</dbReference>
<organism evidence="2 3">
    <name type="scientific">Forsythia ovata</name>
    <dbReference type="NCBI Taxonomy" id="205694"/>
    <lineage>
        <taxon>Eukaryota</taxon>
        <taxon>Viridiplantae</taxon>
        <taxon>Streptophyta</taxon>
        <taxon>Embryophyta</taxon>
        <taxon>Tracheophyta</taxon>
        <taxon>Spermatophyta</taxon>
        <taxon>Magnoliopsida</taxon>
        <taxon>eudicotyledons</taxon>
        <taxon>Gunneridae</taxon>
        <taxon>Pentapetalae</taxon>
        <taxon>asterids</taxon>
        <taxon>lamiids</taxon>
        <taxon>Lamiales</taxon>
        <taxon>Oleaceae</taxon>
        <taxon>Forsythieae</taxon>
        <taxon>Forsythia</taxon>
    </lineage>
</organism>
<sequence length="105" mass="11861">MGGRPSNKMSKIGRPIGWTSAGTETKARGRQNSTPDRAWPCGLAREAETLCLCPRSCPRHTVLLLASAHSPFVFVFEGWKILKRPFGQYNFQIKDIYLPRNYYTG</sequence>
<reference evidence="3" key="1">
    <citation type="submission" date="2024-07" db="EMBL/GenBank/DDBJ databases">
        <title>Two chromosome-level genome assemblies of Korean endemic species Abeliophyllum distichum and Forsythia ovata (Oleaceae).</title>
        <authorList>
            <person name="Jang H."/>
        </authorList>
    </citation>
    <scope>NUCLEOTIDE SEQUENCE [LARGE SCALE GENOMIC DNA]</scope>
</reference>
<name>A0ABD1XCB7_9LAMI</name>
<feature type="region of interest" description="Disordered" evidence="1">
    <location>
        <begin position="1"/>
        <end position="38"/>
    </location>
</feature>
<evidence type="ECO:0000256" key="1">
    <source>
        <dbReference type="SAM" id="MobiDB-lite"/>
    </source>
</evidence>
<gene>
    <name evidence="2" type="ORF">Fot_04355</name>
</gene>
<protein>
    <submittedName>
        <fullName evidence="2">Uncharacterized protein</fullName>
    </submittedName>
</protein>